<dbReference type="EMBL" id="GG738897">
    <property type="protein sequence ID" value="EFC39774.1"/>
    <property type="molecule type" value="Genomic_DNA"/>
</dbReference>
<feature type="region of interest" description="Disordered" evidence="1">
    <location>
        <begin position="1"/>
        <end position="29"/>
    </location>
</feature>
<evidence type="ECO:0000256" key="1">
    <source>
        <dbReference type="SAM" id="MobiDB-lite"/>
    </source>
</evidence>
<evidence type="ECO:0000313" key="3">
    <source>
        <dbReference type="Proteomes" id="UP000006671"/>
    </source>
</evidence>
<dbReference type="GeneID" id="8854249"/>
<dbReference type="InParanoid" id="D2VTS3"/>
<reference evidence="2 3" key="1">
    <citation type="journal article" date="2010" name="Cell">
        <title>The genome of Naegleria gruberi illuminates early eukaryotic versatility.</title>
        <authorList>
            <person name="Fritz-Laylin L.K."/>
            <person name="Prochnik S.E."/>
            <person name="Ginger M.L."/>
            <person name="Dacks J.B."/>
            <person name="Carpenter M.L."/>
            <person name="Field M.C."/>
            <person name="Kuo A."/>
            <person name="Paredez A."/>
            <person name="Chapman J."/>
            <person name="Pham J."/>
            <person name="Shu S."/>
            <person name="Neupane R."/>
            <person name="Cipriano M."/>
            <person name="Mancuso J."/>
            <person name="Tu H."/>
            <person name="Salamov A."/>
            <person name="Lindquist E."/>
            <person name="Shapiro H."/>
            <person name="Lucas S."/>
            <person name="Grigoriev I.V."/>
            <person name="Cande W.Z."/>
            <person name="Fulton C."/>
            <person name="Rokhsar D.S."/>
            <person name="Dawson S.C."/>
        </authorList>
    </citation>
    <scope>NUCLEOTIDE SEQUENCE [LARGE SCALE GENOMIC DNA]</scope>
    <source>
        <strain evidence="2 3">NEG-M</strain>
    </source>
</reference>
<dbReference type="VEuPathDB" id="AmoebaDB:NAEGRDRAFT_52188"/>
<protein>
    <submittedName>
        <fullName evidence="2">Predicted protein</fullName>
    </submittedName>
</protein>
<dbReference type="KEGG" id="ngr:NAEGRDRAFT_52188"/>
<dbReference type="RefSeq" id="XP_002672518.1">
    <property type="nucleotide sequence ID" value="XM_002672472.1"/>
</dbReference>
<feature type="compositionally biased region" description="Polar residues" evidence="1">
    <location>
        <begin position="1"/>
        <end position="26"/>
    </location>
</feature>
<dbReference type="AlphaFoldDB" id="D2VTS3"/>
<proteinExistence type="predicted"/>
<sequence>MQKQPPAATPSQPEQSTTQESTLEDSTNSHKRKLIAAFSSSSKKTKPNYLLLLENLKYIKHEEVLQILMEELALDDNDIQSVKKDKINDIYPLGDALRGLHLEAAIDEYTTAIKSSYTPLEAKQVMVDYLMKSNKVTCEVMAIMIAGWLIKTFVDTKVIELLQLPSSVNVVDYYDKCYLEYLTRNNIIPPTISIDDLNHCIRNCTIEIGTIMKKKYDGHIELPSFKRNLSNELAFHLFPHLPSLQVSEENDKIIENNIENSKLPVIIISPSGMGKTGLIIRSLSRYPGTSFDIDITSMIRSDTPQTISSQLLTLSDREEIMEPVIGIALTSLDITLKSMIVSTKYVLQPDVIPILDCKVRCKRLFNSSSFYDYCKDNNWIDSESDKYSGEQLFFRFIKKEDYQKIDQIALFPSDHNHTDIYLFYLANYTPVHFRISIKALTGNDLDIGYKSLAPELMYLNEYNTIDLETITLLRKNDTPTSVLNNFINNFSKGIEVTKAKQELKIQIGNGSSDENQSTTVNEIESNINENDNSVESTFNELESIKELDTDSEFDLFVKNIKEANNSKLNEWWESSRCQVWESIKKGVSLNVIIRLHPNKEVERLSRNKYSNIICIGKQSFSTLFPYLSNSVETFLQNQRINTSKPLL</sequence>
<keyword evidence="3" id="KW-1185">Reference proteome</keyword>
<organism evidence="3">
    <name type="scientific">Naegleria gruberi</name>
    <name type="common">Amoeba</name>
    <dbReference type="NCBI Taxonomy" id="5762"/>
    <lineage>
        <taxon>Eukaryota</taxon>
        <taxon>Discoba</taxon>
        <taxon>Heterolobosea</taxon>
        <taxon>Tetramitia</taxon>
        <taxon>Eutetramitia</taxon>
        <taxon>Vahlkampfiidae</taxon>
        <taxon>Naegleria</taxon>
    </lineage>
</organism>
<evidence type="ECO:0000313" key="2">
    <source>
        <dbReference type="EMBL" id="EFC39774.1"/>
    </source>
</evidence>
<name>D2VTS3_NAEGR</name>
<gene>
    <name evidence="2" type="ORF">NAEGRDRAFT_52188</name>
</gene>
<accession>D2VTS3</accession>
<dbReference type="Proteomes" id="UP000006671">
    <property type="component" value="Unassembled WGS sequence"/>
</dbReference>